<feature type="domain" description="Glycosyl transferase family 1" evidence="2">
    <location>
        <begin position="205"/>
        <end position="360"/>
    </location>
</feature>
<dbReference type="PANTHER" id="PTHR46401">
    <property type="entry name" value="GLYCOSYLTRANSFERASE WBBK-RELATED"/>
    <property type="match status" value="1"/>
</dbReference>
<name>A0ABT5XBD5_9EURY</name>
<gene>
    <name evidence="3" type="ORF">P0O24_00280</name>
</gene>
<evidence type="ECO:0000313" key="3">
    <source>
        <dbReference type="EMBL" id="MDF0592024.1"/>
    </source>
</evidence>
<dbReference type="Gene3D" id="3.40.50.2000">
    <property type="entry name" value="Glycogen Phosphorylase B"/>
    <property type="match status" value="2"/>
</dbReference>
<evidence type="ECO:0000259" key="2">
    <source>
        <dbReference type="Pfam" id="PF00534"/>
    </source>
</evidence>
<evidence type="ECO:0000256" key="1">
    <source>
        <dbReference type="ARBA" id="ARBA00022679"/>
    </source>
</evidence>
<accession>A0ABT5XBD5</accession>
<protein>
    <submittedName>
        <fullName evidence="3">Glycosyltransferase</fullName>
        <ecNumber evidence="3">2.4.-.-</ecNumber>
    </submittedName>
</protein>
<dbReference type="EC" id="2.4.-.-" evidence="3"/>
<dbReference type="Proteomes" id="UP001215956">
    <property type="component" value="Unassembled WGS sequence"/>
</dbReference>
<reference evidence="3 4" key="1">
    <citation type="submission" date="2023-03" db="EMBL/GenBank/DDBJ databases">
        <title>Whole genome sequencing of Methanotrichaceae archaeon M04Ac.</title>
        <authorList>
            <person name="Khomyakova M.A."/>
            <person name="Merkel A.Y."/>
            <person name="Slobodkin A.I."/>
        </authorList>
    </citation>
    <scope>NUCLEOTIDE SEQUENCE [LARGE SCALE GENOMIC DNA]</scope>
    <source>
        <strain evidence="3 4">M04Ac</strain>
    </source>
</reference>
<dbReference type="InterPro" id="IPR001296">
    <property type="entry name" value="Glyco_trans_1"/>
</dbReference>
<dbReference type="PANTHER" id="PTHR46401:SF2">
    <property type="entry name" value="GLYCOSYLTRANSFERASE WBBK-RELATED"/>
    <property type="match status" value="1"/>
</dbReference>
<keyword evidence="1 3" id="KW-0808">Transferase</keyword>
<proteinExistence type="predicted"/>
<comment type="caution">
    <text evidence="3">The sequence shown here is derived from an EMBL/GenBank/DDBJ whole genome shotgun (WGS) entry which is preliminary data.</text>
</comment>
<keyword evidence="4" id="KW-1185">Reference proteome</keyword>
<dbReference type="GO" id="GO:0016757">
    <property type="term" value="F:glycosyltransferase activity"/>
    <property type="evidence" value="ECO:0007669"/>
    <property type="project" value="UniProtKB-KW"/>
</dbReference>
<dbReference type="RefSeq" id="WP_316967733.1">
    <property type="nucleotide sequence ID" value="NZ_JARFPL010000001.1"/>
</dbReference>
<sequence length="390" mass="44584">MAEKEVPGAMSKICIFGPSKHFFSGLSYYTIRVSNALAEENEVSVVLFRKLLPKLLFPGRKHVGKDLSDLNLSGEIDERYIDWDSPLSWLRAYHFLRRGNPQILIFQWWTSSVGHIYAIFKLINRLFLHKKIIVEFHEVVDPLEESILPIRIYSRIIGRIITKNITAITHSNADKELIAEKYRLPSKDISVIPLGPFDHFKKINKEEARRRLGITDNYVILYFGLIRKYKGVNHLVEGFSQIPEEKVRPMRLLVVGEVWDDLGLEELIEASPHRDKISLRDEYVPDDDVSLYFSAADLLVLPYLRASQSGVAHIAITYGIPVITTKVGGLAESMSSYEGATFISPGDPTEIKDEILRCFDISASRNIRSSEMGWEDIAKRYAEIFEATLR</sequence>
<dbReference type="EMBL" id="JARFPL010000001">
    <property type="protein sequence ID" value="MDF0592024.1"/>
    <property type="molecule type" value="Genomic_DNA"/>
</dbReference>
<evidence type="ECO:0000313" key="4">
    <source>
        <dbReference type="Proteomes" id="UP001215956"/>
    </source>
</evidence>
<organism evidence="3 4">
    <name type="scientific">Candidatus Methanocrinis alkalitolerans</name>
    <dbReference type="NCBI Taxonomy" id="3033395"/>
    <lineage>
        <taxon>Archaea</taxon>
        <taxon>Methanobacteriati</taxon>
        <taxon>Methanobacteriota</taxon>
        <taxon>Stenosarchaea group</taxon>
        <taxon>Methanomicrobia</taxon>
        <taxon>Methanotrichales</taxon>
        <taxon>Methanotrichaceae</taxon>
        <taxon>Methanocrinis</taxon>
    </lineage>
</organism>
<dbReference type="Pfam" id="PF00534">
    <property type="entry name" value="Glycos_transf_1"/>
    <property type="match status" value="1"/>
</dbReference>
<keyword evidence="3" id="KW-0328">Glycosyltransferase</keyword>
<dbReference type="SUPFAM" id="SSF53756">
    <property type="entry name" value="UDP-Glycosyltransferase/glycogen phosphorylase"/>
    <property type="match status" value="1"/>
</dbReference>